<dbReference type="GO" id="GO:0007165">
    <property type="term" value="P:signal transduction"/>
    <property type="evidence" value="ECO:0007669"/>
    <property type="project" value="InterPro"/>
</dbReference>
<reference evidence="10" key="2">
    <citation type="submission" date="2010-04" db="EMBL/GenBank/DDBJ databases">
        <authorList>
            <person name="Buell R."/>
            <person name="Hamilton J."/>
            <person name="Hostetler J."/>
        </authorList>
    </citation>
    <scope>NUCLEOTIDE SEQUENCE [LARGE SCALE GENOMIC DNA]</scope>
    <source>
        <strain evidence="10">DAOM:BR144</strain>
    </source>
</reference>
<evidence type="ECO:0000256" key="7">
    <source>
        <dbReference type="SAM" id="MobiDB-lite"/>
    </source>
</evidence>
<reference evidence="10" key="1">
    <citation type="journal article" date="2010" name="Genome Biol.">
        <title>Genome sequence of the necrotrophic plant pathogen Pythium ultimum reveals original pathogenicity mechanisms and effector repertoire.</title>
        <authorList>
            <person name="Levesque C.A."/>
            <person name="Brouwer H."/>
            <person name="Cano L."/>
            <person name="Hamilton J.P."/>
            <person name="Holt C."/>
            <person name="Huitema E."/>
            <person name="Raffaele S."/>
            <person name="Robideau G.P."/>
            <person name="Thines M."/>
            <person name="Win J."/>
            <person name="Zerillo M.M."/>
            <person name="Beakes G.W."/>
            <person name="Boore J.L."/>
            <person name="Busam D."/>
            <person name="Dumas B."/>
            <person name="Ferriera S."/>
            <person name="Fuerstenberg S.I."/>
            <person name="Gachon C.M."/>
            <person name="Gaulin E."/>
            <person name="Govers F."/>
            <person name="Grenville-Briggs L."/>
            <person name="Horner N."/>
            <person name="Hostetler J."/>
            <person name="Jiang R.H."/>
            <person name="Johnson J."/>
            <person name="Krajaejun T."/>
            <person name="Lin H."/>
            <person name="Meijer H.J."/>
            <person name="Moore B."/>
            <person name="Morris P."/>
            <person name="Phuntmart V."/>
            <person name="Puiu D."/>
            <person name="Shetty J."/>
            <person name="Stajich J.E."/>
            <person name="Tripathy S."/>
            <person name="Wawra S."/>
            <person name="van West P."/>
            <person name="Whitty B.R."/>
            <person name="Coutinho P.M."/>
            <person name="Henrissat B."/>
            <person name="Martin F."/>
            <person name="Thomas P.D."/>
            <person name="Tyler B.M."/>
            <person name="De Vries R.P."/>
            <person name="Kamoun S."/>
            <person name="Yandell M."/>
            <person name="Tisserat N."/>
            <person name="Buell C.R."/>
        </authorList>
    </citation>
    <scope>NUCLEOTIDE SEQUENCE</scope>
    <source>
        <strain evidence="10">DAOM:BR144</strain>
    </source>
</reference>
<keyword evidence="2 6" id="KW-0479">Metal-binding</keyword>
<feature type="binding site" evidence="6">
    <location>
        <position position="1024"/>
    </location>
    <ligand>
        <name>Zn(2+)</name>
        <dbReference type="ChEBI" id="CHEBI:29105"/>
        <label>1</label>
    </ligand>
</feature>
<feature type="binding site" evidence="5">
    <location>
        <position position="1024"/>
    </location>
    <ligand>
        <name>AMP</name>
        <dbReference type="ChEBI" id="CHEBI:456215"/>
    </ligand>
</feature>
<evidence type="ECO:0000259" key="8">
    <source>
        <dbReference type="PROSITE" id="PS51845"/>
    </source>
</evidence>
<keyword evidence="3" id="KW-0378">Hydrolase</keyword>
<dbReference type="InterPro" id="IPR003607">
    <property type="entry name" value="HD/PDEase_dom"/>
</dbReference>
<feature type="binding site" evidence="6">
    <location>
        <position position="943"/>
    </location>
    <ligand>
        <name>Zn(2+)</name>
        <dbReference type="ChEBI" id="CHEBI:29105"/>
        <label>1</label>
    </ligand>
</feature>
<dbReference type="SUPFAM" id="SSF55781">
    <property type="entry name" value="GAF domain-like"/>
    <property type="match status" value="1"/>
</dbReference>
<name>K3X4R9_GLOUD</name>
<dbReference type="HOGENOM" id="CLU_273166_0_0_1"/>
<dbReference type="InterPro" id="IPR002073">
    <property type="entry name" value="PDEase_catalytic_dom"/>
</dbReference>
<feature type="domain" description="PDEase" evidence="8">
    <location>
        <begin position="817"/>
        <end position="1120"/>
    </location>
</feature>
<feature type="binding site" evidence="6">
    <location>
        <position position="943"/>
    </location>
    <ligand>
        <name>Zn(2+)</name>
        <dbReference type="ChEBI" id="CHEBI:29105"/>
        <label>2</label>
    </ligand>
</feature>
<dbReference type="PROSITE" id="PS51845">
    <property type="entry name" value="PDEASE_I_2"/>
    <property type="match status" value="1"/>
</dbReference>
<dbReference type="PRINTS" id="PR00387">
    <property type="entry name" value="PDIESTERASE1"/>
</dbReference>
<keyword evidence="10" id="KW-1185">Reference proteome</keyword>
<feature type="region of interest" description="Disordered" evidence="7">
    <location>
        <begin position="14"/>
        <end position="75"/>
    </location>
</feature>
<dbReference type="EnsemblProtists" id="PYU1_T012218">
    <property type="protein sequence ID" value="PYU1_T012218"/>
    <property type="gene ID" value="PYU1_G012192"/>
</dbReference>
<dbReference type="InterPro" id="IPR023088">
    <property type="entry name" value="PDEase"/>
</dbReference>
<dbReference type="InterPro" id="IPR036971">
    <property type="entry name" value="PDEase_catalytic_dom_sf"/>
</dbReference>
<dbReference type="InterPro" id="IPR029016">
    <property type="entry name" value="GAF-like_dom_sf"/>
</dbReference>
<dbReference type="eggNOG" id="KOG3689">
    <property type="taxonomic scope" value="Eukaryota"/>
</dbReference>
<dbReference type="Pfam" id="PF00233">
    <property type="entry name" value="PDEase_I"/>
    <property type="match status" value="1"/>
</dbReference>
<feature type="compositionally biased region" description="Basic residues" evidence="7">
    <location>
        <begin position="36"/>
        <end position="46"/>
    </location>
</feature>
<dbReference type="GO" id="GO:0004114">
    <property type="term" value="F:3',5'-cyclic-nucleotide phosphodiesterase activity"/>
    <property type="evidence" value="ECO:0007669"/>
    <property type="project" value="InterPro"/>
</dbReference>
<evidence type="ECO:0000256" key="5">
    <source>
        <dbReference type="PIRSR" id="PIRSR623088-2"/>
    </source>
</evidence>
<dbReference type="EMBL" id="GL376601">
    <property type="status" value="NOT_ANNOTATED_CDS"/>
    <property type="molecule type" value="Genomic_DNA"/>
</dbReference>
<organism evidence="9 10">
    <name type="scientific">Globisporangium ultimum (strain ATCC 200006 / CBS 805.95 / DAOM BR144)</name>
    <name type="common">Pythium ultimum</name>
    <dbReference type="NCBI Taxonomy" id="431595"/>
    <lineage>
        <taxon>Eukaryota</taxon>
        <taxon>Sar</taxon>
        <taxon>Stramenopiles</taxon>
        <taxon>Oomycota</taxon>
        <taxon>Peronosporomycetes</taxon>
        <taxon>Pythiales</taxon>
        <taxon>Pythiaceae</taxon>
        <taxon>Globisporangium</taxon>
    </lineage>
</organism>
<dbReference type="SMART" id="SM00065">
    <property type="entry name" value="GAF"/>
    <property type="match status" value="1"/>
</dbReference>
<sequence>MSRLSRVGSETPVYFPSIVSTSGGEEQRYTPIPPQKSKHHHAKKHLHGADSRIQLEPLRPLTGGSSGSSSSRSSIGLSSEQVSLDGASLENGSMATAESLDRKLHDLERKLEFYRQLASLKLRLVVSSEEGLLRNIDAVLQSCAAALDADFVVLYSINDAAQILNVTSCSKAGIVGFQVPLEKFAMDMLLRGDGLQQQSEPSASSMDNASNEPVYLANLQTRASYDPLSDVDSVVGVKTSSILAGTIVAETGKPIFVVEARSARETHRFSTPMFCATLATLENIVYHYDLQQVLTKTLESSASLNEFLQDVILQPAVASKGKKAAQQESSELMPPPRLASSPSGSRIESLRPDIEIEELLVETAPDLAKLVGYLRALSSSDAVCLLEFNPVNESCVAITNASAASTDELFDAANINAPPATTTTDTGGSAGTTDAPVLPLFHRLLECIQKAQPLDVSGDAELRSLVHGEETFQTLVFVPIPSTSTACAMHAGILLLSSRKHHGYDLRSLRSFMPALALAVVMKRKSDDMHTSTMQKLKLIHLYNSQFEIETINDPSTLVNMICEIGCQTFNTSRVTLYVADPIKSELWSLSTLGSVNGLRIPYGKGIAGTVASTKETLIVRNAYDDPRFDRSFDVKFGFKTDSLITFPVVDKNGETLGVVQAINTQQFLDPNAHPLITRFDERVLNVFNHMVSHALQINSSLIMFAKVQADYWANRVVLDIKDDEDSTVKNDVASVHSLLDSSGFDEAKRVPRNKWSTFAYACWVLGKFLIAGYRKHRESSNNNDMKRNLSGKWAVDDSVVDKETSECTIRRRSRKTSVIRAGRASSLINRWRRLTLSPSVDDDEMLDDYFNPLTKSLEELKQYSYKIFEGLMLITTFRIEESMLRCFIDTLVSKYRPVAYHSFYHGFDVAMNAYCLIRKTSVISVIKEFEALSLIIAALGHDADHPGNDNQYEIDSSSPLALCYNDISVLENHHASTTFSVLKHMKHHSRLISDLSVVRDVSGFEQVTDGRQLMLNMIIHGADLSSVAHPLPITIKWVDLVCQEFTDQAKKSEAIGIFVPPHLVNLDDEVGRSRLQVNFIDYLVAPLWNTIATILPDARPTVEYLRQNRDYFFENAGQMSARRATSMPAK</sequence>
<protein>
    <recommendedName>
        <fullName evidence="8">PDEase domain-containing protein</fullName>
    </recommendedName>
</protein>
<dbReference type="Pfam" id="PF01590">
    <property type="entry name" value="GAF"/>
    <property type="match status" value="1"/>
</dbReference>
<dbReference type="PANTHER" id="PTHR11347">
    <property type="entry name" value="CYCLIC NUCLEOTIDE PHOSPHODIESTERASE"/>
    <property type="match status" value="1"/>
</dbReference>
<reference evidence="9" key="3">
    <citation type="submission" date="2015-02" db="UniProtKB">
        <authorList>
            <consortium name="EnsemblProtists"/>
        </authorList>
    </citation>
    <scope>IDENTIFICATION</scope>
    <source>
        <strain evidence="9">DAOM BR144</strain>
    </source>
</reference>
<dbReference type="GO" id="GO:0046872">
    <property type="term" value="F:metal ion binding"/>
    <property type="evidence" value="ECO:0007669"/>
    <property type="project" value="UniProtKB-KW"/>
</dbReference>
<dbReference type="Gene3D" id="3.30.450.40">
    <property type="match status" value="1"/>
</dbReference>
<dbReference type="SUPFAM" id="SSF109604">
    <property type="entry name" value="HD-domain/PDEase-like"/>
    <property type="match status" value="1"/>
</dbReference>
<dbReference type="Gene3D" id="1.10.1300.10">
    <property type="entry name" value="3'5'-cyclic nucleotide phosphodiesterase, catalytic domain"/>
    <property type="match status" value="2"/>
</dbReference>
<dbReference type="STRING" id="431595.K3X4R9"/>
<feature type="region of interest" description="Disordered" evidence="7">
    <location>
        <begin position="323"/>
        <end position="347"/>
    </location>
</feature>
<evidence type="ECO:0000256" key="6">
    <source>
        <dbReference type="PIRSR" id="PIRSR623088-3"/>
    </source>
</evidence>
<feature type="binding site" evidence="5">
    <location>
        <position position="1077"/>
    </location>
    <ligand>
        <name>AMP</name>
        <dbReference type="ChEBI" id="CHEBI:456215"/>
    </ligand>
</feature>
<dbReference type="VEuPathDB" id="FungiDB:PYU1_G012192"/>
<evidence type="ECO:0000256" key="4">
    <source>
        <dbReference type="PIRSR" id="PIRSR623088-1"/>
    </source>
</evidence>
<dbReference type="InterPro" id="IPR003018">
    <property type="entry name" value="GAF"/>
</dbReference>
<evidence type="ECO:0000256" key="1">
    <source>
        <dbReference type="ARBA" id="ARBA00022535"/>
    </source>
</evidence>
<evidence type="ECO:0000313" key="10">
    <source>
        <dbReference type="Proteomes" id="UP000019132"/>
    </source>
</evidence>
<dbReference type="InParanoid" id="K3X4R9"/>
<evidence type="ECO:0000313" key="9">
    <source>
        <dbReference type="EnsemblProtists" id="PYU1_T012218"/>
    </source>
</evidence>
<dbReference type="OMA" id="NTQLHDS"/>
<evidence type="ECO:0000256" key="2">
    <source>
        <dbReference type="ARBA" id="ARBA00022723"/>
    </source>
</evidence>
<proteinExistence type="predicted"/>
<evidence type="ECO:0000256" key="3">
    <source>
        <dbReference type="ARBA" id="ARBA00022801"/>
    </source>
</evidence>
<feature type="binding site" evidence="6">
    <location>
        <position position="942"/>
    </location>
    <ligand>
        <name>Zn(2+)</name>
        <dbReference type="ChEBI" id="CHEBI:29105"/>
        <label>1</label>
    </ligand>
</feature>
<dbReference type="Proteomes" id="UP000019132">
    <property type="component" value="Unassembled WGS sequence"/>
</dbReference>
<feature type="binding site" evidence="5">
    <location>
        <begin position="902"/>
        <end position="906"/>
    </location>
    <ligand>
        <name>AMP</name>
        <dbReference type="ChEBI" id="CHEBI:456215"/>
    </ligand>
</feature>
<feature type="binding site" evidence="5">
    <location>
        <position position="943"/>
    </location>
    <ligand>
        <name>AMP</name>
        <dbReference type="ChEBI" id="CHEBI:456215"/>
    </ligand>
</feature>
<feature type="active site" description="Proton donor" evidence="4">
    <location>
        <position position="902"/>
    </location>
</feature>
<dbReference type="CDD" id="cd00077">
    <property type="entry name" value="HDc"/>
    <property type="match status" value="1"/>
</dbReference>
<dbReference type="AlphaFoldDB" id="K3X4R9"/>
<accession>K3X4R9</accession>
<keyword evidence="1" id="KW-0140">cGMP</keyword>
<feature type="binding site" evidence="6">
    <location>
        <position position="906"/>
    </location>
    <ligand>
        <name>Zn(2+)</name>
        <dbReference type="ChEBI" id="CHEBI:29105"/>
        <label>1</label>
    </ligand>
</feature>